<feature type="non-terminal residue" evidence="3">
    <location>
        <position position="144"/>
    </location>
</feature>
<dbReference type="AlphaFoldDB" id="A0A7K4M4X2"/>
<keyword evidence="4" id="KW-1185">Reference proteome</keyword>
<dbReference type="Proteomes" id="UP000534426">
    <property type="component" value="Unassembled WGS sequence"/>
</dbReference>
<evidence type="ECO:0000256" key="1">
    <source>
        <dbReference type="SAM" id="MobiDB-lite"/>
    </source>
</evidence>
<dbReference type="GO" id="GO:0008168">
    <property type="term" value="F:methyltransferase activity"/>
    <property type="evidence" value="ECO:0007669"/>
    <property type="project" value="UniProtKB-KW"/>
</dbReference>
<organism evidence="3 4">
    <name type="scientific">Crypturellus undulatus</name>
    <dbReference type="NCBI Taxonomy" id="48396"/>
    <lineage>
        <taxon>Eukaryota</taxon>
        <taxon>Metazoa</taxon>
        <taxon>Chordata</taxon>
        <taxon>Craniata</taxon>
        <taxon>Vertebrata</taxon>
        <taxon>Euteleostomi</taxon>
        <taxon>Archelosauria</taxon>
        <taxon>Archosauria</taxon>
        <taxon>Dinosauria</taxon>
        <taxon>Saurischia</taxon>
        <taxon>Theropoda</taxon>
        <taxon>Coelurosauria</taxon>
        <taxon>Aves</taxon>
        <taxon>Palaeognathae</taxon>
        <taxon>Tinamiformes</taxon>
        <taxon>Tinamidae</taxon>
        <taxon>Crypturellus</taxon>
    </lineage>
</organism>
<comment type="caution">
    <text evidence="3">The sequence shown here is derived from an EMBL/GenBank/DDBJ whole genome shotgun (WGS) entry which is preliminary data.</text>
</comment>
<keyword evidence="3" id="KW-0808">Transferase</keyword>
<feature type="domain" description="DNMT3 cysteine rich ADD" evidence="2">
    <location>
        <begin position="101"/>
        <end position="144"/>
    </location>
</feature>
<evidence type="ECO:0000313" key="4">
    <source>
        <dbReference type="Proteomes" id="UP000534426"/>
    </source>
</evidence>
<dbReference type="GO" id="GO:0032259">
    <property type="term" value="P:methylation"/>
    <property type="evidence" value="ECO:0007669"/>
    <property type="project" value="UniProtKB-KW"/>
</dbReference>
<feature type="non-terminal residue" evidence="3">
    <location>
        <position position="1"/>
    </location>
</feature>
<sequence>VAKSRSGKTFATSPGESLEEQLKPMIDWALTGFKPLGFKGLRPPKTPGLRRSWAVRRSWLSGALRNGTGEVLPLEHCPPTKRLKTNPCNNSKEQRAEEDQSREQMVSEVTNKSGSLEERCLSCGRKNPATFHPLFEGGLCQTCR</sequence>
<proteinExistence type="predicted"/>
<feature type="compositionally biased region" description="Basic and acidic residues" evidence="1">
    <location>
        <begin position="92"/>
        <end position="102"/>
    </location>
</feature>
<name>A0A7K4M4X2_9AVES</name>
<feature type="region of interest" description="Disordered" evidence="1">
    <location>
        <begin position="70"/>
        <end position="104"/>
    </location>
</feature>
<gene>
    <name evidence="3" type="primary">Dnmt3b</name>
    <name evidence="3" type="ORF">CRYUND_R08447</name>
</gene>
<dbReference type="Gene3D" id="1.10.720.50">
    <property type="entry name" value="PWWP, helical domain"/>
    <property type="match status" value="1"/>
</dbReference>
<protein>
    <submittedName>
        <fullName evidence="3">DNM3B methyltransferase</fullName>
    </submittedName>
</protein>
<reference evidence="3 4" key="1">
    <citation type="submission" date="2019-09" db="EMBL/GenBank/DDBJ databases">
        <title>Bird 10,000 Genomes (B10K) Project - Family phase.</title>
        <authorList>
            <person name="Zhang G."/>
        </authorList>
    </citation>
    <scope>NUCLEOTIDE SEQUENCE [LARGE SCALE GENOMIC DNA]</scope>
    <source>
        <strain evidence="3">B10K-MSB-37135</strain>
        <tissue evidence="3">Heart</tissue>
    </source>
</reference>
<evidence type="ECO:0000259" key="2">
    <source>
        <dbReference type="Pfam" id="PF17980"/>
    </source>
</evidence>
<evidence type="ECO:0000313" key="3">
    <source>
        <dbReference type="EMBL" id="NWJ11975.1"/>
    </source>
</evidence>
<dbReference type="Pfam" id="PF17980">
    <property type="entry name" value="ADD_DNMT3"/>
    <property type="match status" value="1"/>
</dbReference>
<keyword evidence="3" id="KW-0489">Methyltransferase</keyword>
<dbReference type="EMBL" id="VWPW01080917">
    <property type="protein sequence ID" value="NWJ11975.1"/>
    <property type="molecule type" value="Genomic_DNA"/>
</dbReference>
<dbReference type="InterPro" id="IPR040552">
    <property type="entry name" value="DNMT3_ADD_GATA1-like"/>
</dbReference>
<accession>A0A7K4M4X2</accession>